<feature type="region of interest" description="Disordered" evidence="1">
    <location>
        <begin position="26"/>
        <end position="48"/>
    </location>
</feature>
<reference evidence="3 4" key="1">
    <citation type="submission" date="2014-06" db="EMBL/GenBank/DDBJ databases">
        <title>Evolutionary Origins and Diversification of the Mycorrhizal Mutualists.</title>
        <authorList>
            <consortium name="DOE Joint Genome Institute"/>
            <consortium name="Mycorrhizal Genomics Consortium"/>
            <person name="Kohler A."/>
            <person name="Kuo A."/>
            <person name="Nagy L.G."/>
            <person name="Floudas D."/>
            <person name="Copeland A."/>
            <person name="Barry K.W."/>
            <person name="Cichocki N."/>
            <person name="Veneault-Fourrey C."/>
            <person name="LaButti K."/>
            <person name="Lindquist E.A."/>
            <person name="Lipzen A."/>
            <person name="Lundell T."/>
            <person name="Morin E."/>
            <person name="Murat C."/>
            <person name="Riley R."/>
            <person name="Ohm R."/>
            <person name="Sun H."/>
            <person name="Tunlid A."/>
            <person name="Henrissat B."/>
            <person name="Grigoriev I.V."/>
            <person name="Hibbett D.S."/>
            <person name="Martin F."/>
        </authorList>
    </citation>
    <scope>NUCLEOTIDE SEQUENCE [LARGE SCALE GENOMIC DNA]</scope>
    <source>
        <strain evidence="3 4">FD-325 SS-3</strain>
    </source>
</reference>
<keyword evidence="2" id="KW-0732">Signal</keyword>
<feature type="compositionally biased region" description="Basic residues" evidence="1">
    <location>
        <begin position="124"/>
        <end position="136"/>
    </location>
</feature>
<proteinExistence type="predicted"/>
<feature type="signal peptide" evidence="2">
    <location>
        <begin position="1"/>
        <end position="21"/>
    </location>
</feature>
<dbReference type="EMBL" id="KN832577">
    <property type="protein sequence ID" value="KII83480.1"/>
    <property type="molecule type" value="Genomic_DNA"/>
</dbReference>
<sequence>MGGGGLFFLFCTLLTTRFGARERLRASPVPSPHIPPTSRHKPATSATPKLVRCQRIASAHPRPRLRAGYHLPLRYRHPHRRLPSAVERCTALGSATTRHVVTTPRRPAESAVHQPGEPPQRAVAGRRCHHRERVSRRATAPERASTDRPRRSTRPAQLWHCRPPARPPPPPPSRAERRHPSVPARAAEPPPALARCRDANGRATRRVAQRNTGGAL</sequence>
<feature type="region of interest" description="Disordered" evidence="1">
    <location>
        <begin position="93"/>
        <end position="216"/>
    </location>
</feature>
<dbReference type="HOGENOM" id="CLU_1278082_0_0_1"/>
<dbReference type="AlphaFoldDB" id="A0A0C9SW39"/>
<organism evidence="3 4">
    <name type="scientific">Plicaturopsis crispa FD-325 SS-3</name>
    <dbReference type="NCBI Taxonomy" id="944288"/>
    <lineage>
        <taxon>Eukaryota</taxon>
        <taxon>Fungi</taxon>
        <taxon>Dikarya</taxon>
        <taxon>Basidiomycota</taxon>
        <taxon>Agaricomycotina</taxon>
        <taxon>Agaricomycetes</taxon>
        <taxon>Agaricomycetidae</taxon>
        <taxon>Amylocorticiales</taxon>
        <taxon>Amylocorticiaceae</taxon>
        <taxon>Plicatura</taxon>
        <taxon>Plicaturopsis crispa</taxon>
    </lineage>
</organism>
<feature type="compositionally biased region" description="Pro residues" evidence="1">
    <location>
        <begin position="164"/>
        <end position="173"/>
    </location>
</feature>
<evidence type="ECO:0000313" key="3">
    <source>
        <dbReference type="EMBL" id="KII83480.1"/>
    </source>
</evidence>
<gene>
    <name evidence="3" type="ORF">PLICRDRAFT_180384</name>
</gene>
<evidence type="ECO:0000313" key="4">
    <source>
        <dbReference type="Proteomes" id="UP000053263"/>
    </source>
</evidence>
<protein>
    <submittedName>
        <fullName evidence="3">Uncharacterized protein</fullName>
    </submittedName>
</protein>
<keyword evidence="4" id="KW-1185">Reference proteome</keyword>
<accession>A0A0C9SW39</accession>
<dbReference type="Proteomes" id="UP000053263">
    <property type="component" value="Unassembled WGS sequence"/>
</dbReference>
<evidence type="ECO:0000256" key="2">
    <source>
        <dbReference type="SAM" id="SignalP"/>
    </source>
</evidence>
<feature type="chain" id="PRO_5002203136" evidence="2">
    <location>
        <begin position="22"/>
        <end position="216"/>
    </location>
</feature>
<evidence type="ECO:0000256" key="1">
    <source>
        <dbReference type="SAM" id="MobiDB-lite"/>
    </source>
</evidence>
<name>A0A0C9SW39_PLICR</name>
<feature type="compositionally biased region" description="Low complexity" evidence="1">
    <location>
        <begin position="96"/>
        <end position="105"/>
    </location>
</feature>